<dbReference type="InterPro" id="IPR025282">
    <property type="entry name" value="DUF4214"/>
</dbReference>
<feature type="compositionally biased region" description="Gly residues" evidence="1">
    <location>
        <begin position="216"/>
        <end position="233"/>
    </location>
</feature>
<dbReference type="InterPro" id="IPR002126">
    <property type="entry name" value="Cadherin-like_dom"/>
</dbReference>
<dbReference type="RefSeq" id="WP_170923219.1">
    <property type="nucleotide sequence ID" value="NZ_FWXR01000006.1"/>
</dbReference>
<evidence type="ECO:0000259" key="2">
    <source>
        <dbReference type="PROSITE" id="PS50268"/>
    </source>
</evidence>
<feature type="compositionally biased region" description="Acidic residues" evidence="1">
    <location>
        <begin position="198"/>
        <end position="214"/>
    </location>
</feature>
<protein>
    <recommendedName>
        <fullName evidence="2">Cadherin domain-containing protein</fullName>
    </recommendedName>
</protein>
<accession>A0A1W2BEZ5</accession>
<dbReference type="InterPro" id="IPR015919">
    <property type="entry name" value="Cadherin-like_sf"/>
</dbReference>
<dbReference type="Gene3D" id="1.10.3130.20">
    <property type="entry name" value="Phycobilisome linker domain"/>
    <property type="match status" value="1"/>
</dbReference>
<dbReference type="PROSITE" id="PS50268">
    <property type="entry name" value="CADHERIN_2"/>
    <property type="match status" value="1"/>
</dbReference>
<proteinExistence type="predicted"/>
<evidence type="ECO:0000313" key="3">
    <source>
        <dbReference type="EMBL" id="SMC70918.1"/>
    </source>
</evidence>
<reference evidence="3 4" key="1">
    <citation type="submission" date="2017-04" db="EMBL/GenBank/DDBJ databases">
        <authorList>
            <person name="Afonso C.L."/>
            <person name="Miller P.J."/>
            <person name="Scott M.A."/>
            <person name="Spackman E."/>
            <person name="Goraichik I."/>
            <person name="Dimitrov K.M."/>
            <person name="Suarez D.L."/>
            <person name="Swayne D.E."/>
        </authorList>
    </citation>
    <scope>NUCLEOTIDE SEQUENCE [LARGE SCALE GENOMIC DNA]</scope>
    <source>
        <strain evidence="3 4">CGMCC 1.10972</strain>
    </source>
</reference>
<gene>
    <name evidence="3" type="ORF">SAMN06297251_10672</name>
</gene>
<dbReference type="SMART" id="SM00112">
    <property type="entry name" value="CA"/>
    <property type="match status" value="2"/>
</dbReference>
<feature type="region of interest" description="Disordered" evidence="1">
    <location>
        <begin position="190"/>
        <end position="240"/>
    </location>
</feature>
<dbReference type="GO" id="GO:0005509">
    <property type="term" value="F:calcium ion binding"/>
    <property type="evidence" value="ECO:0007669"/>
    <property type="project" value="InterPro"/>
</dbReference>
<dbReference type="STRING" id="937218.SAMN06297251_10672"/>
<dbReference type="Pfam" id="PF16184">
    <property type="entry name" value="Cadherin_3"/>
    <property type="match status" value="1"/>
</dbReference>
<feature type="domain" description="Cadherin" evidence="2">
    <location>
        <begin position="492"/>
        <end position="602"/>
    </location>
</feature>
<name>A0A1W2BEZ5_9HYPH</name>
<sequence>MENVVIALYQRLLIREPSEAEIASGLSVLSEGGESALQAQLAATPEAIEIQTVILPIIGLYQGILLRTPEPSGLSFWSEAIETGTHSFTDLIRTFAETQEVQDRFPELGDTVSNEELVNLFYENLLGRVPDAEGFAFWLNVLENDKLTIPDFVASFLGSQEAQDLIGANIVAYYADLTDDGIVQLADNRDSLLPNDQSGDDPVVDDGGDGDVTDGDAGGGGAGGGGGGGGGGPVNNAPTLQAVTGTTYTDTASDDSFDNASGKLQGADSDANTTLTYGITGGTTGGSYKPGEVIYDVSKAGSYGTLYVSSSTGAYLFVPDDPKIEALTSGTQTDDFTVSVSDGSASATQTYRVTVNGDNDKPELTLGSSAHVVGEAGSYRLTTDDDDIAYTDRDDAASAISFTVSNAEHGSVFVERIVEGENTLVKTSSFTYAELDGGKVSFVQDGSEGNGASFQVAVKDDDGATSDAQTFKLDVTQLDLYFGDDKAPDNTGTVIEELKGTEAGTTGTIVGTLKASGEVEYSYAIEGSDETETDALNALFEIKGGVLKLKADKSLDHESQSSYDLTIKATPTGENNSSPVLTENVTVNVKDIDINPTSSPEFVVKITGTYNDLASGDWQRLFDFSEGANGQNGIWLGQVGNSDSLRFEFINPASGNSSSQSVENSNGAISGMTINKDGYSKNYVELTDVIKEDVAQHWIAGFHITNSERNLGKLFLYEDKNGNGEYDNSDGIVAYGYEFTYTPVARTQERIGDSSFDNDSSLNGEVSNIEVLHSSDINWGDILP</sequence>
<evidence type="ECO:0000256" key="1">
    <source>
        <dbReference type="SAM" id="MobiDB-lite"/>
    </source>
</evidence>
<dbReference type="Proteomes" id="UP000192656">
    <property type="component" value="Unassembled WGS sequence"/>
</dbReference>
<dbReference type="EMBL" id="FWXR01000006">
    <property type="protein sequence ID" value="SMC70918.1"/>
    <property type="molecule type" value="Genomic_DNA"/>
</dbReference>
<dbReference type="SUPFAM" id="SSF49313">
    <property type="entry name" value="Cadherin-like"/>
    <property type="match status" value="1"/>
</dbReference>
<dbReference type="CDD" id="cd11304">
    <property type="entry name" value="Cadherin_repeat"/>
    <property type="match status" value="1"/>
</dbReference>
<dbReference type="AlphaFoldDB" id="A0A1W2BEZ5"/>
<dbReference type="Pfam" id="PF13946">
    <property type="entry name" value="DUF4214"/>
    <property type="match status" value="2"/>
</dbReference>
<keyword evidence="4" id="KW-1185">Reference proteome</keyword>
<dbReference type="InterPro" id="IPR038255">
    <property type="entry name" value="PBS_linker_sf"/>
</dbReference>
<evidence type="ECO:0000313" key="4">
    <source>
        <dbReference type="Proteomes" id="UP000192656"/>
    </source>
</evidence>
<dbReference type="GO" id="GO:0016020">
    <property type="term" value="C:membrane"/>
    <property type="evidence" value="ECO:0007669"/>
    <property type="project" value="InterPro"/>
</dbReference>
<dbReference type="Gene3D" id="2.60.40.60">
    <property type="entry name" value="Cadherins"/>
    <property type="match status" value="1"/>
</dbReference>
<dbReference type="GO" id="GO:0007156">
    <property type="term" value="P:homophilic cell adhesion via plasma membrane adhesion molecules"/>
    <property type="evidence" value="ECO:0007669"/>
    <property type="project" value="InterPro"/>
</dbReference>
<organism evidence="3 4">
    <name type="scientific">Fulvimarina manganoxydans</name>
    <dbReference type="NCBI Taxonomy" id="937218"/>
    <lineage>
        <taxon>Bacteria</taxon>
        <taxon>Pseudomonadati</taxon>
        <taxon>Pseudomonadota</taxon>
        <taxon>Alphaproteobacteria</taxon>
        <taxon>Hyphomicrobiales</taxon>
        <taxon>Aurantimonadaceae</taxon>
        <taxon>Fulvimarina</taxon>
    </lineage>
</organism>